<reference evidence="8" key="1">
    <citation type="submission" date="2023-01" db="EMBL/GenBank/DDBJ databases">
        <title>The genome sequence of Kordiimonadaceae bacterium 6D33.</title>
        <authorList>
            <person name="Liu Y."/>
        </authorList>
    </citation>
    <scope>NUCLEOTIDE SEQUENCE</scope>
    <source>
        <strain evidence="8">6D33</strain>
    </source>
</reference>
<dbReference type="Gene3D" id="3.40.630.10">
    <property type="entry name" value="Zn peptidases"/>
    <property type="match status" value="1"/>
</dbReference>
<evidence type="ECO:0000313" key="8">
    <source>
        <dbReference type="EMBL" id="WCL53687.1"/>
    </source>
</evidence>
<dbReference type="GO" id="GO:0008233">
    <property type="term" value="F:peptidase activity"/>
    <property type="evidence" value="ECO:0007669"/>
    <property type="project" value="UniProtKB-KW"/>
</dbReference>
<dbReference type="Gene3D" id="1.10.150.900">
    <property type="match status" value="1"/>
</dbReference>
<evidence type="ECO:0000256" key="6">
    <source>
        <dbReference type="SAM" id="SignalP"/>
    </source>
</evidence>
<feature type="chain" id="PRO_5042241051" evidence="6">
    <location>
        <begin position="21"/>
        <end position="462"/>
    </location>
</feature>
<dbReference type="PANTHER" id="PTHR45962:SF1">
    <property type="entry name" value="N-FATTY-ACYL-AMINO ACID SYNTHASE_HYDROLASE PM20D1"/>
    <property type="match status" value="1"/>
</dbReference>
<dbReference type="KEGG" id="gso:PH603_14195"/>
<evidence type="ECO:0000256" key="1">
    <source>
        <dbReference type="ARBA" id="ARBA00006247"/>
    </source>
</evidence>
<dbReference type="InterPro" id="IPR036264">
    <property type="entry name" value="Bact_exopeptidase_dim_dom"/>
</dbReference>
<evidence type="ECO:0000256" key="3">
    <source>
        <dbReference type="ARBA" id="ARBA00022723"/>
    </source>
</evidence>
<evidence type="ECO:0000256" key="4">
    <source>
        <dbReference type="ARBA" id="ARBA00022801"/>
    </source>
</evidence>
<organism evidence="8 9">
    <name type="scientific">Gimibacter soli</name>
    <dbReference type="NCBI Taxonomy" id="3024400"/>
    <lineage>
        <taxon>Bacteria</taxon>
        <taxon>Pseudomonadati</taxon>
        <taxon>Pseudomonadota</taxon>
        <taxon>Alphaproteobacteria</taxon>
        <taxon>Kordiimonadales</taxon>
        <taxon>Temperatibacteraceae</taxon>
        <taxon>Gimibacter</taxon>
    </lineage>
</organism>
<feature type="domain" description="Peptidase M20 dimerisation" evidence="7">
    <location>
        <begin position="213"/>
        <end position="359"/>
    </location>
</feature>
<gene>
    <name evidence="8" type="ORF">PH603_14195</name>
</gene>
<accession>A0AAF0BL39</accession>
<proteinExistence type="inferred from homology"/>
<dbReference type="InterPro" id="IPR002933">
    <property type="entry name" value="Peptidase_M20"/>
</dbReference>
<dbReference type="Proteomes" id="UP001217500">
    <property type="component" value="Chromosome"/>
</dbReference>
<keyword evidence="6" id="KW-0732">Signal</keyword>
<dbReference type="GO" id="GO:0006508">
    <property type="term" value="P:proteolysis"/>
    <property type="evidence" value="ECO:0007669"/>
    <property type="project" value="UniProtKB-KW"/>
</dbReference>
<dbReference type="Gene3D" id="3.30.70.360">
    <property type="match status" value="1"/>
</dbReference>
<evidence type="ECO:0000256" key="5">
    <source>
        <dbReference type="ARBA" id="ARBA00022833"/>
    </source>
</evidence>
<evidence type="ECO:0000259" key="7">
    <source>
        <dbReference type="Pfam" id="PF07687"/>
    </source>
</evidence>
<dbReference type="SUPFAM" id="SSF53187">
    <property type="entry name" value="Zn-dependent exopeptidases"/>
    <property type="match status" value="1"/>
</dbReference>
<sequence length="462" mass="50068">MKRILISALLMAATSPLALAADRNANEQAAVDLYKEVVGFRSVEGRGGMRPLAKMLADRFVKGGFPAGSVHYLEMPNDTAALVVRYEGSDATQKPVVLMAHMDVVEALPEDWQRDPYTLIEEDGYFYGRGTMDNKEGVTVLTHNFLRLKAEGYTPDRTLIIAFSGDEETHMATTEALYTKHLDLTNAEFALNTDGGGGTMDAAGNPLGAGVQTGEKTYMSFSLTARNPGGHSSQPRDDNAIYDLAAAIMKLKAYRFPLKHNDTTVAFMKEMATRESGELGKALAAFASDPSDRKAADVIWKYPSYVGITRTTCIPTLLKGGHAENALPQSAVGTVNCRVFPGETVAEVKGRIEKAIDNGTIEVTVLDKPAPSPVSPLRDDVMGMITASLHTQYPGVKITPYMAPYATDGKWSRLAGIPTYGVSGLFLGPDDDRSHGLDERVPVQSFIKSNAYWYDLLKRVGG</sequence>
<dbReference type="InterPro" id="IPR047177">
    <property type="entry name" value="Pept_M20A"/>
</dbReference>
<keyword evidence="2" id="KW-0645">Protease</keyword>
<dbReference type="InterPro" id="IPR011650">
    <property type="entry name" value="Peptidase_M20_dimer"/>
</dbReference>
<dbReference type="SUPFAM" id="SSF55031">
    <property type="entry name" value="Bacterial exopeptidase dimerisation domain"/>
    <property type="match status" value="1"/>
</dbReference>
<dbReference type="Pfam" id="PF01546">
    <property type="entry name" value="Peptidase_M20"/>
    <property type="match status" value="1"/>
</dbReference>
<dbReference type="AlphaFoldDB" id="A0AAF0BL39"/>
<dbReference type="RefSeq" id="WP_289503213.1">
    <property type="nucleotide sequence ID" value="NZ_CP116805.1"/>
</dbReference>
<feature type="signal peptide" evidence="6">
    <location>
        <begin position="1"/>
        <end position="20"/>
    </location>
</feature>
<dbReference type="PANTHER" id="PTHR45962">
    <property type="entry name" value="N-FATTY-ACYL-AMINO ACID SYNTHASE/HYDROLASE PM20D1"/>
    <property type="match status" value="1"/>
</dbReference>
<keyword evidence="9" id="KW-1185">Reference proteome</keyword>
<keyword evidence="4" id="KW-0378">Hydrolase</keyword>
<protein>
    <submittedName>
        <fullName evidence="8">M20/M25/M40 family metallo-hydrolase</fullName>
    </submittedName>
</protein>
<dbReference type="Pfam" id="PF07687">
    <property type="entry name" value="M20_dimer"/>
    <property type="match status" value="1"/>
</dbReference>
<dbReference type="EMBL" id="CP116805">
    <property type="protein sequence ID" value="WCL53687.1"/>
    <property type="molecule type" value="Genomic_DNA"/>
</dbReference>
<name>A0AAF0BL39_9PROT</name>
<dbReference type="GO" id="GO:0046872">
    <property type="term" value="F:metal ion binding"/>
    <property type="evidence" value="ECO:0007669"/>
    <property type="project" value="UniProtKB-KW"/>
</dbReference>
<keyword evidence="5" id="KW-0862">Zinc</keyword>
<dbReference type="NCBIfam" id="NF006596">
    <property type="entry name" value="PRK09133.1"/>
    <property type="match status" value="1"/>
</dbReference>
<comment type="similarity">
    <text evidence="1">Belongs to the peptidase M20A family.</text>
</comment>
<evidence type="ECO:0000313" key="9">
    <source>
        <dbReference type="Proteomes" id="UP001217500"/>
    </source>
</evidence>
<evidence type="ECO:0000256" key="2">
    <source>
        <dbReference type="ARBA" id="ARBA00022670"/>
    </source>
</evidence>
<keyword evidence="3" id="KW-0479">Metal-binding</keyword>